<keyword evidence="2" id="KW-1185">Reference proteome</keyword>
<accession>K9WQM4</accession>
<gene>
    <name evidence="1" type="ORF">Mic7113_6513</name>
</gene>
<dbReference type="AlphaFoldDB" id="K9WQM4"/>
<evidence type="ECO:0000313" key="1">
    <source>
        <dbReference type="EMBL" id="AFZ22091.1"/>
    </source>
</evidence>
<protein>
    <submittedName>
        <fullName evidence="1">Uncharacterized protein</fullName>
    </submittedName>
</protein>
<proteinExistence type="predicted"/>
<dbReference type="EMBL" id="CP003632">
    <property type="protein sequence ID" value="AFZ22091.1"/>
    <property type="molecule type" value="Genomic_DNA"/>
</dbReference>
<dbReference type="HOGENOM" id="CLU_2437545_0_0_3"/>
<dbReference type="Proteomes" id="UP000010471">
    <property type="component" value="Plasmid pMIC7113.02"/>
</dbReference>
<reference evidence="1 2" key="1">
    <citation type="submission" date="2012-06" db="EMBL/GenBank/DDBJ databases">
        <title>Finished plasmid 2 of genome of Microcoleus sp. PCC 7113.</title>
        <authorList>
            <consortium name="US DOE Joint Genome Institute"/>
            <person name="Gugger M."/>
            <person name="Coursin T."/>
            <person name="Rippka R."/>
            <person name="Tandeau De Marsac N."/>
            <person name="Huntemann M."/>
            <person name="Wei C.-L."/>
            <person name="Han J."/>
            <person name="Detter J.C."/>
            <person name="Han C."/>
            <person name="Tapia R."/>
            <person name="Chen A."/>
            <person name="Kyrpides N."/>
            <person name="Mavromatis K."/>
            <person name="Markowitz V."/>
            <person name="Szeto E."/>
            <person name="Ivanova N."/>
            <person name="Pagani I."/>
            <person name="Pati A."/>
            <person name="Goodwin L."/>
            <person name="Nordberg H.P."/>
            <person name="Cantor M.N."/>
            <person name="Hua S.X."/>
            <person name="Woyke T."/>
            <person name="Kerfeld C.A."/>
        </authorList>
    </citation>
    <scope>NUCLEOTIDE SEQUENCE [LARGE SCALE GENOMIC DNA]</scope>
    <source>
        <strain evidence="1 2">PCC 7113</strain>
        <plasmid evidence="1 2">pMIC7113.02</plasmid>
    </source>
</reference>
<sequence>MPLLELDEDEMEVFWNYWEQLKEIGVDPTDDELQETLNGNIRNMEDAIVAIIQYSSRPGHRWGDKSHPTTFLVKALREGWKPSKPKSSRT</sequence>
<organism evidence="1 2">
    <name type="scientific">Allocoleopsis franciscana PCC 7113</name>
    <dbReference type="NCBI Taxonomy" id="1173027"/>
    <lineage>
        <taxon>Bacteria</taxon>
        <taxon>Bacillati</taxon>
        <taxon>Cyanobacteriota</taxon>
        <taxon>Cyanophyceae</taxon>
        <taxon>Coleofasciculales</taxon>
        <taxon>Coleofasciculaceae</taxon>
        <taxon>Allocoleopsis</taxon>
        <taxon>Allocoleopsis franciscana</taxon>
    </lineage>
</organism>
<keyword evidence="1" id="KW-0614">Plasmid</keyword>
<name>K9WQM4_9CYAN</name>
<dbReference type="KEGG" id="mic:Mic7113_6513"/>
<evidence type="ECO:0000313" key="2">
    <source>
        <dbReference type="Proteomes" id="UP000010471"/>
    </source>
</evidence>
<geneLocation type="plasmid" evidence="1 2">
    <name>pMIC7113.02</name>
</geneLocation>